<keyword evidence="3" id="KW-1185">Reference proteome</keyword>
<dbReference type="Proteomes" id="UP001158576">
    <property type="component" value="Chromosome 2"/>
</dbReference>
<keyword evidence="1" id="KW-0732">Signal</keyword>
<gene>
    <name evidence="2" type="ORF">OKIOD_LOCUS16538</name>
</gene>
<organism evidence="2 3">
    <name type="scientific">Oikopleura dioica</name>
    <name type="common">Tunicate</name>
    <dbReference type="NCBI Taxonomy" id="34765"/>
    <lineage>
        <taxon>Eukaryota</taxon>
        <taxon>Metazoa</taxon>
        <taxon>Chordata</taxon>
        <taxon>Tunicata</taxon>
        <taxon>Appendicularia</taxon>
        <taxon>Copelata</taxon>
        <taxon>Oikopleuridae</taxon>
        <taxon>Oikopleura</taxon>
    </lineage>
</organism>
<feature type="signal peptide" evidence="1">
    <location>
        <begin position="1"/>
        <end position="22"/>
    </location>
</feature>
<dbReference type="EMBL" id="OU015567">
    <property type="protein sequence ID" value="CAG5113683.1"/>
    <property type="molecule type" value="Genomic_DNA"/>
</dbReference>
<evidence type="ECO:0000256" key="1">
    <source>
        <dbReference type="SAM" id="SignalP"/>
    </source>
</evidence>
<feature type="chain" id="PRO_5045038916" evidence="1">
    <location>
        <begin position="23"/>
        <end position="183"/>
    </location>
</feature>
<protein>
    <submittedName>
        <fullName evidence="2">Oidioi.mRNA.OKI2018_I69.chr2.g7773.t1.cds</fullName>
    </submittedName>
</protein>
<name>A0ABN7TDP1_OIKDI</name>
<dbReference type="Gene3D" id="2.40.128.20">
    <property type="match status" value="1"/>
</dbReference>
<evidence type="ECO:0000313" key="3">
    <source>
        <dbReference type="Proteomes" id="UP001158576"/>
    </source>
</evidence>
<accession>A0ABN7TDP1</accession>
<proteinExistence type="predicted"/>
<evidence type="ECO:0000313" key="2">
    <source>
        <dbReference type="EMBL" id="CAG5113683.1"/>
    </source>
</evidence>
<dbReference type="SUPFAM" id="SSF50814">
    <property type="entry name" value="Lipocalins"/>
    <property type="match status" value="1"/>
</dbReference>
<reference evidence="2 3" key="1">
    <citation type="submission" date="2021-04" db="EMBL/GenBank/DDBJ databases">
        <authorList>
            <person name="Bliznina A."/>
        </authorList>
    </citation>
    <scope>NUCLEOTIDE SEQUENCE [LARGE SCALE GENOMIC DNA]</scope>
</reference>
<sequence>MKTLLFLTAGALALQCSHPLAAENYSQELMSGFWYEQARYQTVGGGLFQLGSVCSGFDFKPIGSSARVSYTSRKQDPIEGRWSNITGRLDPNDEMVDGNFYQSFPWNDPPGISWNVIYLDEDWAIEYDCDEHENGSIDYCIHFVSRVPEPDMDELVRLKEWIDTTELNAVDRPFVEESQTDCW</sequence>
<dbReference type="InterPro" id="IPR012674">
    <property type="entry name" value="Calycin"/>
</dbReference>